<evidence type="ECO:0000313" key="1">
    <source>
        <dbReference type="EMBL" id="WNG43314.1"/>
    </source>
</evidence>
<organism evidence="1 2">
    <name type="scientific">Archangium minus</name>
    <dbReference type="NCBI Taxonomy" id="83450"/>
    <lineage>
        <taxon>Bacteria</taxon>
        <taxon>Pseudomonadati</taxon>
        <taxon>Myxococcota</taxon>
        <taxon>Myxococcia</taxon>
        <taxon>Myxococcales</taxon>
        <taxon>Cystobacterineae</taxon>
        <taxon>Archangiaceae</taxon>
        <taxon>Archangium</taxon>
    </lineage>
</organism>
<accession>A0ABY9WHP7</accession>
<keyword evidence="2" id="KW-1185">Reference proteome</keyword>
<dbReference type="EMBL" id="CP043494">
    <property type="protein sequence ID" value="WNG43314.1"/>
    <property type="molecule type" value="Genomic_DNA"/>
</dbReference>
<proteinExistence type="predicted"/>
<sequence length="123" mass="13447">MTAPVVPCSAIYLDAEDTLVSGADTRIPPERMVTRIRELARRGGGLYLWSRHGAEHARKVAAERGIEDCFRAFLPKPEVLVDAESLEDWSISEIPAVAFGSVRLEDILRIPRVLPLPLGEGGG</sequence>
<reference evidence="1 2" key="1">
    <citation type="submission" date="2019-08" db="EMBL/GenBank/DDBJ databases">
        <title>Archangium and Cystobacter genomes.</title>
        <authorList>
            <person name="Chen I.-C.K."/>
            <person name="Wielgoss S."/>
        </authorList>
    </citation>
    <scope>NUCLEOTIDE SEQUENCE [LARGE SCALE GENOMIC DNA]</scope>
    <source>
        <strain evidence="1 2">Cbm 6</strain>
    </source>
</reference>
<protein>
    <submittedName>
        <fullName evidence="1">Uncharacterized protein</fullName>
    </submittedName>
</protein>
<dbReference type="SUPFAM" id="SSF56784">
    <property type="entry name" value="HAD-like"/>
    <property type="match status" value="1"/>
</dbReference>
<dbReference type="InterPro" id="IPR036412">
    <property type="entry name" value="HAD-like_sf"/>
</dbReference>
<dbReference type="RefSeq" id="WP_395814035.1">
    <property type="nucleotide sequence ID" value="NZ_CP043494.1"/>
</dbReference>
<gene>
    <name evidence="1" type="ORF">F0U60_03800</name>
</gene>
<name>A0ABY9WHP7_9BACT</name>
<dbReference type="Proteomes" id="UP001611383">
    <property type="component" value="Chromosome"/>
</dbReference>
<evidence type="ECO:0000313" key="2">
    <source>
        <dbReference type="Proteomes" id="UP001611383"/>
    </source>
</evidence>